<reference evidence="3" key="1">
    <citation type="submission" date="2023-06" db="EMBL/GenBank/DDBJ databases">
        <authorList>
            <person name="Kurt Z."/>
        </authorList>
    </citation>
    <scope>NUCLEOTIDE SEQUENCE</scope>
</reference>
<dbReference type="InterPro" id="IPR016024">
    <property type="entry name" value="ARM-type_fold"/>
</dbReference>
<dbReference type="GO" id="GO:0005524">
    <property type="term" value="F:ATP binding"/>
    <property type="evidence" value="ECO:0007669"/>
    <property type="project" value="InterPro"/>
</dbReference>
<dbReference type="EMBL" id="CATOUU010000759">
    <property type="protein sequence ID" value="CAI9946220.1"/>
    <property type="molecule type" value="Genomic_DNA"/>
</dbReference>
<feature type="compositionally biased region" description="Low complexity" evidence="1">
    <location>
        <begin position="899"/>
        <end position="923"/>
    </location>
</feature>
<keyword evidence="4" id="KW-0418">Kinase</keyword>
<dbReference type="PANTHER" id="PTHR12984">
    <property type="entry name" value="SCY1-RELATED S/T PROTEIN KINASE-LIKE"/>
    <property type="match status" value="1"/>
</dbReference>
<dbReference type="InterPro" id="IPR011009">
    <property type="entry name" value="Kinase-like_dom_sf"/>
</dbReference>
<name>A0AA86Q4R2_9EUKA</name>
<feature type="domain" description="Protein kinase" evidence="2">
    <location>
        <begin position="11"/>
        <end position="349"/>
    </location>
</feature>
<dbReference type="SUPFAM" id="SSF48371">
    <property type="entry name" value="ARM repeat"/>
    <property type="match status" value="1"/>
</dbReference>
<evidence type="ECO:0000313" key="4">
    <source>
        <dbReference type="EMBL" id="CAL6070805.1"/>
    </source>
</evidence>
<dbReference type="GO" id="GO:0004672">
    <property type="term" value="F:protein kinase activity"/>
    <property type="evidence" value="ECO:0007669"/>
    <property type="project" value="InterPro"/>
</dbReference>
<comment type="caution">
    <text evidence="3">The sequence shown here is derived from an EMBL/GenBank/DDBJ whole genome shotgun (WGS) entry which is preliminary data.</text>
</comment>
<dbReference type="PANTHER" id="PTHR12984:SF3">
    <property type="entry name" value="N-TERMINAL KINASE-LIKE PROTEIN"/>
    <property type="match status" value="1"/>
</dbReference>
<dbReference type="AlphaFoldDB" id="A0AA86Q4R2"/>
<gene>
    <name evidence="3" type="ORF">HINF_LOCUS33865</name>
    <name evidence="4" type="ORF">HINF_LOCUS54822</name>
</gene>
<keyword evidence="4" id="KW-0808">Transferase</keyword>
<organism evidence="3">
    <name type="scientific">Hexamita inflata</name>
    <dbReference type="NCBI Taxonomy" id="28002"/>
    <lineage>
        <taxon>Eukaryota</taxon>
        <taxon>Metamonada</taxon>
        <taxon>Diplomonadida</taxon>
        <taxon>Hexamitidae</taxon>
        <taxon>Hexamitinae</taxon>
        <taxon>Hexamita</taxon>
    </lineage>
</organism>
<evidence type="ECO:0000313" key="5">
    <source>
        <dbReference type="Proteomes" id="UP001642409"/>
    </source>
</evidence>
<proteinExistence type="predicted"/>
<protein>
    <submittedName>
        <fullName evidence="4">Kinase</fullName>
    </submittedName>
    <submittedName>
        <fullName evidence="3">SCY1</fullName>
    </submittedName>
</protein>
<accession>A0AA86Q4R2</accession>
<dbReference type="InterPro" id="IPR000719">
    <property type="entry name" value="Prot_kinase_dom"/>
</dbReference>
<dbReference type="InterPro" id="IPR051177">
    <property type="entry name" value="CIK-Related_Protein"/>
</dbReference>
<dbReference type="Proteomes" id="UP001642409">
    <property type="component" value="Unassembled WGS sequence"/>
</dbReference>
<evidence type="ECO:0000256" key="1">
    <source>
        <dbReference type="SAM" id="MobiDB-lite"/>
    </source>
</evidence>
<evidence type="ECO:0000259" key="2">
    <source>
        <dbReference type="PROSITE" id="PS50011"/>
    </source>
</evidence>
<dbReference type="SUPFAM" id="SSF56112">
    <property type="entry name" value="Protein kinase-like (PK-like)"/>
    <property type="match status" value="1"/>
</dbReference>
<dbReference type="PROSITE" id="PS50011">
    <property type="entry name" value="PROTEIN_KINASE_DOM"/>
    <property type="match status" value="1"/>
</dbReference>
<dbReference type="Gene3D" id="1.10.510.10">
    <property type="entry name" value="Transferase(Phosphotransferase) domain 1"/>
    <property type="match status" value="1"/>
</dbReference>
<evidence type="ECO:0000313" key="3">
    <source>
        <dbReference type="EMBL" id="CAI9946220.1"/>
    </source>
</evidence>
<sequence>MSGFKKLCKEYEVGDQVGFAGTHGLWAIYNAAHKTTQQPATVWVLDKKQIEKCWFKKDQGFLKKVLDYLRLDACPSVQVENGLQIMERMEEDATTIVFVSQRVVGSLLSFYYQLGDISAAKQTASQTSDPVVIMKYRHLLKYVSPDGVLYGVTSLLHNLAELHEQGVVHGNITPANIVISPTGAWFLCGFGFADNQVSQQEFSGDFSVFFRPNPSFMSPTQAMGQNSTQQSDCFQVVNALYAVFGSKQPHYDFTNEQGRDKMQSGDNLISNVAEKVLGLCANKLWSLTPDHIKNHSIMCKKFWESFSSKARQHYCLQLFVPLIAFIESAVREQVTAVQLLNQFKNHSFCTMTLEIMELDKLGAFSGTASTQLVETVKSLIAKSLPYLVQQKQLSSDFIQVSLLRRIVGLLSNKDYHIDLIPLIISINTLVKIPPQQLFLLFEPIVITHTMLAYRSPFPLVKPGPFAAFTGVTLDIGGQLMQNMKPEQLVVRYASPYNEFPLDPRLQVSDRAMFCPVIDEYLNAKDTGVFHRVSQTLYKNLLFFFGPQAGGRSRYLALNFVIGCIACENPTVSSEVLNYLADVVYLLDKSWSIDEKGAAPVKQPIQQKQDPKQQQQINQRPVLDYRKPITSVLTPSIASIIKRSSNGTQMCNALICLSKMAQFYTEEQLSRVLLPAINDALDNIQKYTKSILGFARFTKVVYTRCSPRTVQSLFLPRLTKMCFATDLVGKELDEVNQTCVELFQFFTDDVQKRVNETMPEEKEITDPWFPQNEFPSFPESNQQSNQQFGQVSNIPLQSGIVGQTQNVQTFTTTSKTQLPVVKVQPVVSKPEIVESNIVFQGFEADEIPIMHEPEKKKEVKEDIELGHFIKQEAKIQVVQLLEEGKQEVWAQENGQWVLGGQQEQAQNQEQGQEQLLEQGQGQEEYNPWENNTQQAGDVFLGSWQ</sequence>
<keyword evidence="5" id="KW-1185">Reference proteome</keyword>
<dbReference type="EMBL" id="CAXDID020000287">
    <property type="protein sequence ID" value="CAL6070805.1"/>
    <property type="molecule type" value="Genomic_DNA"/>
</dbReference>
<reference evidence="4 5" key="2">
    <citation type="submission" date="2024-07" db="EMBL/GenBank/DDBJ databases">
        <authorList>
            <person name="Akdeniz Z."/>
        </authorList>
    </citation>
    <scope>NUCLEOTIDE SEQUENCE [LARGE SCALE GENOMIC DNA]</scope>
</reference>
<feature type="region of interest" description="Disordered" evidence="1">
    <location>
        <begin position="899"/>
        <end position="943"/>
    </location>
</feature>